<dbReference type="PANTHER" id="PTHR16504">
    <property type="entry name" value="5'(3')-DEOXYRIBONUCLEOTIDASE"/>
    <property type="match status" value="1"/>
</dbReference>
<feature type="region of interest" description="Disordered" evidence="1">
    <location>
        <begin position="82"/>
        <end position="130"/>
    </location>
</feature>
<proteinExistence type="predicted"/>
<name>A0ABS2XKJ1_POLSP</name>
<sequence>MDGVLADFEGGFLKKFRAKFPNDPYISLEDRRGFWVSTQYGQLRSDLCEKAISIWESQNFFMELDPLPGAVEAVQQMSRFKKRGKRQHRLQEEEELEPRREETEPFPSSEEMLDLVSDPEMERGGPPTGC</sequence>
<evidence type="ECO:0000313" key="2">
    <source>
        <dbReference type="EMBL" id="MBN3274492.1"/>
    </source>
</evidence>
<dbReference type="Proteomes" id="UP001166093">
    <property type="component" value="Unassembled WGS sequence"/>
</dbReference>
<feature type="non-terminal residue" evidence="2">
    <location>
        <position position="130"/>
    </location>
</feature>
<evidence type="ECO:0000256" key="1">
    <source>
        <dbReference type="SAM" id="MobiDB-lite"/>
    </source>
</evidence>
<evidence type="ECO:0000313" key="3">
    <source>
        <dbReference type="Proteomes" id="UP001166093"/>
    </source>
</evidence>
<reference evidence="2" key="1">
    <citation type="journal article" date="2021" name="Cell">
        <title>Tracing the genetic footprints of vertebrate landing in non-teleost ray-finned fishes.</title>
        <authorList>
            <person name="Bi X."/>
            <person name="Wang K."/>
            <person name="Yang L."/>
            <person name="Pan H."/>
            <person name="Jiang H."/>
            <person name="Wei Q."/>
            <person name="Fang M."/>
            <person name="Yu H."/>
            <person name="Zhu C."/>
            <person name="Cai Y."/>
            <person name="He Y."/>
            <person name="Gan X."/>
            <person name="Zeng H."/>
            <person name="Yu D."/>
            <person name="Zhu Y."/>
            <person name="Jiang H."/>
            <person name="Qiu Q."/>
            <person name="Yang H."/>
            <person name="Zhang Y.E."/>
            <person name="Wang W."/>
            <person name="Zhu M."/>
            <person name="He S."/>
            <person name="Zhang G."/>
        </authorList>
    </citation>
    <scope>NUCLEOTIDE SEQUENCE</scope>
    <source>
        <strain evidence="2">Pddl_001</strain>
    </source>
</reference>
<gene>
    <name evidence="2" type="primary">Nt5m_1</name>
    <name evidence="2" type="ORF">GTO93_0021673</name>
</gene>
<accession>A0ABS2XKJ1</accession>
<comment type="caution">
    <text evidence="2">The sequence shown here is derived from an EMBL/GenBank/DDBJ whole genome shotgun (WGS) entry which is preliminary data.</text>
</comment>
<protein>
    <submittedName>
        <fullName evidence="2">NT5M protein</fullName>
    </submittedName>
</protein>
<dbReference type="SUPFAM" id="SSF56784">
    <property type="entry name" value="HAD-like"/>
    <property type="match status" value="1"/>
</dbReference>
<dbReference type="InterPro" id="IPR036412">
    <property type="entry name" value="HAD-like_sf"/>
</dbReference>
<dbReference type="EMBL" id="JAAWVQ010040077">
    <property type="protein sequence ID" value="MBN3274492.1"/>
    <property type="molecule type" value="Genomic_DNA"/>
</dbReference>
<organism evidence="2 3">
    <name type="scientific">Polyodon spathula</name>
    <name type="common">North American paddlefish</name>
    <name type="synonym">Squalus spathula</name>
    <dbReference type="NCBI Taxonomy" id="7913"/>
    <lineage>
        <taxon>Eukaryota</taxon>
        <taxon>Metazoa</taxon>
        <taxon>Chordata</taxon>
        <taxon>Craniata</taxon>
        <taxon>Vertebrata</taxon>
        <taxon>Euteleostomi</taxon>
        <taxon>Actinopterygii</taxon>
        <taxon>Chondrostei</taxon>
        <taxon>Acipenseriformes</taxon>
        <taxon>Polyodontidae</taxon>
        <taxon>Polyodon</taxon>
    </lineage>
</organism>
<dbReference type="PANTHER" id="PTHR16504:SF4">
    <property type="entry name" value="5'(3')-DEOXYRIBONUCLEOTIDASE"/>
    <property type="match status" value="1"/>
</dbReference>
<keyword evidence="3" id="KW-1185">Reference proteome</keyword>
<dbReference type="Gene3D" id="1.10.40.40">
    <property type="entry name" value="Deoxyribonucleotidase, domain 2"/>
    <property type="match status" value="1"/>
</dbReference>
<feature type="non-terminal residue" evidence="2">
    <location>
        <position position="1"/>
    </location>
</feature>